<accession>A0A382CG21</accession>
<gene>
    <name evidence="1" type="ORF">METZ01_LOCUS177606</name>
</gene>
<evidence type="ECO:0000313" key="1">
    <source>
        <dbReference type="EMBL" id="SVB24752.1"/>
    </source>
</evidence>
<dbReference type="GO" id="GO:0005829">
    <property type="term" value="C:cytosol"/>
    <property type="evidence" value="ECO:0007669"/>
    <property type="project" value="TreeGrafter"/>
</dbReference>
<organism evidence="1">
    <name type="scientific">marine metagenome</name>
    <dbReference type="NCBI Taxonomy" id="408172"/>
    <lineage>
        <taxon>unclassified sequences</taxon>
        <taxon>metagenomes</taxon>
        <taxon>ecological metagenomes</taxon>
    </lineage>
</organism>
<dbReference type="EMBL" id="UINC01034229">
    <property type="protein sequence ID" value="SVB24752.1"/>
    <property type="molecule type" value="Genomic_DNA"/>
</dbReference>
<dbReference type="PANTHER" id="PTHR30160">
    <property type="entry name" value="TETRAACYLDISACCHARIDE 4'-KINASE-RELATED"/>
    <property type="match status" value="1"/>
</dbReference>
<dbReference type="SUPFAM" id="SSF53756">
    <property type="entry name" value="UDP-Glycosyltransferase/glycogen phosphorylase"/>
    <property type="match status" value="1"/>
</dbReference>
<name>A0A382CG21_9ZZZZ</name>
<dbReference type="GO" id="GO:0009244">
    <property type="term" value="P:lipopolysaccharide core region biosynthetic process"/>
    <property type="evidence" value="ECO:0007669"/>
    <property type="project" value="TreeGrafter"/>
</dbReference>
<dbReference type="AlphaFoldDB" id="A0A382CG21"/>
<evidence type="ECO:0008006" key="2">
    <source>
        <dbReference type="Google" id="ProtNLM"/>
    </source>
</evidence>
<reference evidence="1" key="1">
    <citation type="submission" date="2018-05" db="EMBL/GenBank/DDBJ databases">
        <authorList>
            <person name="Lanie J.A."/>
            <person name="Ng W.-L."/>
            <person name="Kazmierczak K.M."/>
            <person name="Andrzejewski T.M."/>
            <person name="Davidsen T.M."/>
            <person name="Wayne K.J."/>
            <person name="Tettelin H."/>
            <person name="Glass J.I."/>
            <person name="Rusch D."/>
            <person name="Podicherti R."/>
            <person name="Tsui H.-C.T."/>
            <person name="Winkler M.E."/>
        </authorList>
    </citation>
    <scope>NUCLEOTIDE SEQUENCE</scope>
</reference>
<proteinExistence type="predicted"/>
<protein>
    <recommendedName>
        <fullName evidence="2">Glycosyltransferase family 9 (Heptosyltransferase)</fullName>
    </recommendedName>
</protein>
<dbReference type="PANTHER" id="PTHR30160:SF1">
    <property type="entry name" value="LIPOPOLYSACCHARIDE 1,2-N-ACETYLGLUCOSAMINETRANSFERASE-RELATED"/>
    <property type="match status" value="1"/>
</dbReference>
<dbReference type="GO" id="GO:0008713">
    <property type="term" value="F:ADP-heptose-lipopolysaccharide heptosyltransferase activity"/>
    <property type="evidence" value="ECO:0007669"/>
    <property type="project" value="TreeGrafter"/>
</dbReference>
<dbReference type="InterPro" id="IPR051199">
    <property type="entry name" value="LPS_LOS_Heptosyltrfase"/>
</dbReference>
<sequence length="285" mass="33150">MGFGDEIMITAFAKLEKQKFPDRQIVIGNFEKKIVKHSTVYENNPKITNPMKIDESKPLHYIDYHRLNRPYINTAYSNQHKMVWNYNFRPTPGEIYFSSNETKKGKQIVENAKAHWKENNINSYKGIVFLESSSSKIKDKQFALKHKNKDWSFANWAQLTEKLYSNYLVIQSIHSESKRIQNIYYCDYDFRIACSVMNNSDIYVGPEGGFSHAAAALRKKAVIYFGGWIDPKVTGYDFHQNVYVNIDGSPCGSMSYLCDHCEICRKKISVDLVFDLIMKELNKKI</sequence>
<dbReference type="Gene3D" id="3.40.50.2000">
    <property type="entry name" value="Glycogen Phosphorylase B"/>
    <property type="match status" value="1"/>
</dbReference>